<accession>A0A1I2X1J7</accession>
<reference evidence="3" key="1">
    <citation type="submission" date="2016-10" db="EMBL/GenBank/DDBJ databases">
        <authorList>
            <person name="Varghese N."/>
            <person name="Submissions S."/>
        </authorList>
    </citation>
    <scope>NUCLEOTIDE SEQUENCE [LARGE SCALE GENOMIC DNA]</scope>
    <source>
        <strain evidence="3">CGMCC 1.7739</strain>
    </source>
</reference>
<protein>
    <submittedName>
        <fullName evidence="2">Uncharacterized protein</fullName>
    </submittedName>
</protein>
<feature type="compositionally biased region" description="Polar residues" evidence="1">
    <location>
        <begin position="30"/>
        <end position="41"/>
    </location>
</feature>
<evidence type="ECO:0000256" key="1">
    <source>
        <dbReference type="SAM" id="MobiDB-lite"/>
    </source>
</evidence>
<evidence type="ECO:0000313" key="2">
    <source>
        <dbReference type="EMBL" id="SFH07395.1"/>
    </source>
</evidence>
<feature type="compositionally biased region" description="Basic and acidic residues" evidence="1">
    <location>
        <begin position="1"/>
        <end position="12"/>
    </location>
</feature>
<organism evidence="2 3">
    <name type="scientific">Halopelagius inordinatus</name>
    <dbReference type="NCBI Taxonomy" id="553467"/>
    <lineage>
        <taxon>Archaea</taxon>
        <taxon>Methanobacteriati</taxon>
        <taxon>Methanobacteriota</taxon>
        <taxon>Stenosarchaea group</taxon>
        <taxon>Halobacteria</taxon>
        <taxon>Halobacteriales</taxon>
        <taxon>Haloferacaceae</taxon>
    </lineage>
</organism>
<dbReference type="Proteomes" id="UP000198876">
    <property type="component" value="Unassembled WGS sequence"/>
</dbReference>
<keyword evidence="3" id="KW-1185">Reference proteome</keyword>
<feature type="region of interest" description="Disordered" evidence="1">
    <location>
        <begin position="1"/>
        <end position="87"/>
    </location>
</feature>
<dbReference type="RefSeq" id="WP_092894101.1">
    <property type="nucleotide sequence ID" value="NZ_FOOQ01000013.1"/>
</dbReference>
<feature type="region of interest" description="Disordered" evidence="1">
    <location>
        <begin position="100"/>
        <end position="119"/>
    </location>
</feature>
<proteinExistence type="predicted"/>
<gene>
    <name evidence="2" type="ORF">SAMN04488063_0093</name>
</gene>
<sequence>MGIIMEDRRLGDDSNTTFDPTQGDDGGSDGTITQDGDSINVENIDGEFVASEGDGFDVDDGVDGIDDTGVHDDTGGDDGGTFTSGVSTPQFSVEQLDFAGWDIPSPAPSTSGGGGGGGSSSTALLVGAVVAVVAALATLTGGN</sequence>
<dbReference type="EMBL" id="FOOQ01000013">
    <property type="protein sequence ID" value="SFH07395.1"/>
    <property type="molecule type" value="Genomic_DNA"/>
</dbReference>
<evidence type="ECO:0000313" key="3">
    <source>
        <dbReference type="Proteomes" id="UP000198876"/>
    </source>
</evidence>
<dbReference type="AlphaFoldDB" id="A0A1I2X1J7"/>
<dbReference type="STRING" id="553467.SAMN04488063_0093"/>
<feature type="compositionally biased region" description="Acidic residues" evidence="1">
    <location>
        <begin position="54"/>
        <end position="66"/>
    </location>
</feature>
<name>A0A1I2X1J7_9EURY</name>